<feature type="region of interest" description="Disordered" evidence="1">
    <location>
        <begin position="33"/>
        <end position="123"/>
    </location>
</feature>
<evidence type="ECO:0000313" key="2">
    <source>
        <dbReference type="EMBL" id="KAF3768439.1"/>
    </source>
</evidence>
<name>A0A9P5CRD2_CRYP1</name>
<protein>
    <submittedName>
        <fullName evidence="2">Uncharacterized protein</fullName>
    </submittedName>
</protein>
<comment type="caution">
    <text evidence="2">The sequence shown here is derived from an EMBL/GenBank/DDBJ whole genome shotgun (WGS) entry which is preliminary data.</text>
</comment>
<proteinExistence type="predicted"/>
<feature type="region of interest" description="Disordered" evidence="1">
    <location>
        <begin position="1"/>
        <end position="21"/>
    </location>
</feature>
<sequence>MSAIEGISDFSDGGGSGLEEARAVEEVMFQLRSDHVLRPRQGGCRDGAINGKDPTADERTSGDEDSASDSDSDQSMTDDEDSAADDGSSEDGNGRLGPPATSHDMASSFTYDTRAFQPELIVP</sequence>
<dbReference type="GeneID" id="63840151"/>
<accession>A0A9P5CRD2</accession>
<dbReference type="Proteomes" id="UP000803844">
    <property type="component" value="Unassembled WGS sequence"/>
</dbReference>
<keyword evidence="3" id="KW-1185">Reference proteome</keyword>
<gene>
    <name evidence="2" type="ORF">M406DRAFT_354896</name>
</gene>
<feature type="compositionally biased region" description="Low complexity" evidence="1">
    <location>
        <begin position="1"/>
        <end position="11"/>
    </location>
</feature>
<evidence type="ECO:0000313" key="3">
    <source>
        <dbReference type="Proteomes" id="UP000803844"/>
    </source>
</evidence>
<evidence type="ECO:0000256" key="1">
    <source>
        <dbReference type="SAM" id="MobiDB-lite"/>
    </source>
</evidence>
<organism evidence="2 3">
    <name type="scientific">Cryphonectria parasitica (strain ATCC 38755 / EP155)</name>
    <dbReference type="NCBI Taxonomy" id="660469"/>
    <lineage>
        <taxon>Eukaryota</taxon>
        <taxon>Fungi</taxon>
        <taxon>Dikarya</taxon>
        <taxon>Ascomycota</taxon>
        <taxon>Pezizomycotina</taxon>
        <taxon>Sordariomycetes</taxon>
        <taxon>Sordariomycetidae</taxon>
        <taxon>Diaporthales</taxon>
        <taxon>Cryphonectriaceae</taxon>
        <taxon>Cryphonectria-Endothia species complex</taxon>
        <taxon>Cryphonectria</taxon>
    </lineage>
</organism>
<dbReference type="EMBL" id="MU032345">
    <property type="protein sequence ID" value="KAF3768439.1"/>
    <property type="molecule type" value="Genomic_DNA"/>
</dbReference>
<reference evidence="2" key="1">
    <citation type="journal article" date="2020" name="Phytopathology">
        <title>Genome sequence of the chestnut blight fungus Cryphonectria parasitica EP155: A fundamental resource for an archetypical invasive plant pathogen.</title>
        <authorList>
            <person name="Crouch J.A."/>
            <person name="Dawe A."/>
            <person name="Aerts A."/>
            <person name="Barry K."/>
            <person name="Churchill A.C.L."/>
            <person name="Grimwood J."/>
            <person name="Hillman B."/>
            <person name="Milgroom M.G."/>
            <person name="Pangilinan J."/>
            <person name="Smith M."/>
            <person name="Salamov A."/>
            <person name="Schmutz J."/>
            <person name="Yadav J."/>
            <person name="Grigoriev I.V."/>
            <person name="Nuss D."/>
        </authorList>
    </citation>
    <scope>NUCLEOTIDE SEQUENCE</scope>
    <source>
        <strain evidence="2">EP155</strain>
    </source>
</reference>
<feature type="compositionally biased region" description="Acidic residues" evidence="1">
    <location>
        <begin position="63"/>
        <end position="89"/>
    </location>
</feature>
<dbReference type="AlphaFoldDB" id="A0A9P5CRD2"/>
<dbReference type="RefSeq" id="XP_040779400.1">
    <property type="nucleotide sequence ID" value="XM_040923022.1"/>
</dbReference>